<gene>
    <name evidence="1" type="ORF">S03H2_12336</name>
</gene>
<protein>
    <submittedName>
        <fullName evidence="1">Uncharacterized protein</fullName>
    </submittedName>
</protein>
<comment type="caution">
    <text evidence="1">The sequence shown here is derived from an EMBL/GenBank/DDBJ whole genome shotgun (WGS) entry which is preliminary data.</text>
</comment>
<organism evidence="1">
    <name type="scientific">marine sediment metagenome</name>
    <dbReference type="NCBI Taxonomy" id="412755"/>
    <lineage>
        <taxon>unclassified sequences</taxon>
        <taxon>metagenomes</taxon>
        <taxon>ecological metagenomes</taxon>
    </lineage>
</organism>
<name>X1FLI3_9ZZZZ</name>
<dbReference type="AlphaFoldDB" id="X1FLI3"/>
<sequence length="59" mass="6906">MKINKLWHMDVGHSRGRGDPGARSTYIKVNVSREKIHYETYRLNFGNSKYELTDSGYLD</sequence>
<evidence type="ECO:0000313" key="1">
    <source>
        <dbReference type="EMBL" id="GAH46521.1"/>
    </source>
</evidence>
<accession>X1FLI3</accession>
<proteinExistence type="predicted"/>
<dbReference type="EMBL" id="BARU01006279">
    <property type="protein sequence ID" value="GAH46521.1"/>
    <property type="molecule type" value="Genomic_DNA"/>
</dbReference>
<reference evidence="1" key="1">
    <citation type="journal article" date="2014" name="Front. Microbiol.">
        <title>High frequency of phylogenetically diverse reductive dehalogenase-homologous genes in deep subseafloor sedimentary metagenomes.</title>
        <authorList>
            <person name="Kawai M."/>
            <person name="Futagami T."/>
            <person name="Toyoda A."/>
            <person name="Takaki Y."/>
            <person name="Nishi S."/>
            <person name="Hori S."/>
            <person name="Arai W."/>
            <person name="Tsubouchi T."/>
            <person name="Morono Y."/>
            <person name="Uchiyama I."/>
            <person name="Ito T."/>
            <person name="Fujiyama A."/>
            <person name="Inagaki F."/>
            <person name="Takami H."/>
        </authorList>
    </citation>
    <scope>NUCLEOTIDE SEQUENCE</scope>
    <source>
        <strain evidence="1">Expedition CK06-06</strain>
    </source>
</reference>